<sequence length="93" mass="10491">MALFLPLSENEWLNLGGQTSKDVADIVATFCLPEETTIFLLEHSKKNVSRLQGYGIFLAREKDSFAYKVAFGSIKMVPQSRTLIRELIIPETN</sequence>
<dbReference type="AlphaFoldDB" id="A0AAV4U1X6"/>
<gene>
    <name evidence="1" type="ORF">CEXT_541831</name>
</gene>
<organism evidence="1 2">
    <name type="scientific">Caerostris extrusa</name>
    <name type="common">Bark spider</name>
    <name type="synonym">Caerostris bankana</name>
    <dbReference type="NCBI Taxonomy" id="172846"/>
    <lineage>
        <taxon>Eukaryota</taxon>
        <taxon>Metazoa</taxon>
        <taxon>Ecdysozoa</taxon>
        <taxon>Arthropoda</taxon>
        <taxon>Chelicerata</taxon>
        <taxon>Arachnida</taxon>
        <taxon>Araneae</taxon>
        <taxon>Araneomorphae</taxon>
        <taxon>Entelegynae</taxon>
        <taxon>Araneoidea</taxon>
        <taxon>Araneidae</taxon>
        <taxon>Caerostris</taxon>
    </lineage>
</organism>
<evidence type="ECO:0008006" key="3">
    <source>
        <dbReference type="Google" id="ProtNLM"/>
    </source>
</evidence>
<comment type="caution">
    <text evidence="1">The sequence shown here is derived from an EMBL/GenBank/DDBJ whole genome shotgun (WGS) entry which is preliminary data.</text>
</comment>
<evidence type="ECO:0000313" key="2">
    <source>
        <dbReference type="Proteomes" id="UP001054945"/>
    </source>
</evidence>
<dbReference type="EMBL" id="BPLR01012160">
    <property type="protein sequence ID" value="GIY51794.1"/>
    <property type="molecule type" value="Genomic_DNA"/>
</dbReference>
<accession>A0AAV4U1X6</accession>
<protein>
    <recommendedName>
        <fullName evidence="3">LAGLIDADG homing endonuclease</fullName>
    </recommendedName>
</protein>
<reference evidence="1 2" key="1">
    <citation type="submission" date="2021-06" db="EMBL/GenBank/DDBJ databases">
        <title>Caerostris extrusa draft genome.</title>
        <authorList>
            <person name="Kono N."/>
            <person name="Arakawa K."/>
        </authorList>
    </citation>
    <scope>NUCLEOTIDE SEQUENCE [LARGE SCALE GENOMIC DNA]</scope>
</reference>
<dbReference type="Proteomes" id="UP001054945">
    <property type="component" value="Unassembled WGS sequence"/>
</dbReference>
<keyword evidence="2" id="KW-1185">Reference proteome</keyword>
<name>A0AAV4U1X6_CAEEX</name>
<evidence type="ECO:0000313" key="1">
    <source>
        <dbReference type="EMBL" id="GIY51794.1"/>
    </source>
</evidence>
<proteinExistence type="predicted"/>